<dbReference type="InterPro" id="IPR000719">
    <property type="entry name" value="Prot_kinase_dom"/>
</dbReference>
<keyword evidence="2" id="KW-0325">Glycoprotein</keyword>
<dbReference type="Gene3D" id="2.10.25.10">
    <property type="entry name" value="Laminin"/>
    <property type="match status" value="1"/>
</dbReference>
<dbReference type="PANTHER" id="PTHR24416">
    <property type="entry name" value="TYROSINE-PROTEIN KINASE RECEPTOR"/>
    <property type="match status" value="1"/>
</dbReference>
<evidence type="ECO:0000259" key="8">
    <source>
        <dbReference type="PROSITE" id="PS50026"/>
    </source>
</evidence>
<gene>
    <name evidence="10" type="ORF">V1264_005204</name>
</gene>
<feature type="binding site" evidence="4">
    <location>
        <position position="998"/>
    </location>
    <ligand>
        <name>ATP</name>
        <dbReference type="ChEBI" id="CHEBI:30616"/>
    </ligand>
</feature>
<evidence type="ECO:0000256" key="1">
    <source>
        <dbReference type="ARBA" id="ARBA00004479"/>
    </source>
</evidence>
<evidence type="ECO:0000256" key="3">
    <source>
        <dbReference type="PROSITE-ProRule" id="PRU00076"/>
    </source>
</evidence>
<dbReference type="InterPro" id="IPR013783">
    <property type="entry name" value="Ig-like_fold"/>
</dbReference>
<comment type="caution">
    <text evidence="3">Lacks conserved residue(s) required for the propagation of feature annotation.</text>
</comment>
<keyword evidence="6" id="KW-0732">Signal</keyword>
<keyword evidence="4" id="KW-0547">Nucleotide-binding</keyword>
<feature type="domain" description="Protein kinase" evidence="7">
    <location>
        <begin position="967"/>
        <end position="1229"/>
    </location>
</feature>
<name>A0AAN9AZ23_9CAEN</name>
<evidence type="ECO:0000256" key="5">
    <source>
        <dbReference type="SAM" id="Phobius"/>
    </source>
</evidence>
<dbReference type="GO" id="GO:0043235">
    <property type="term" value="C:receptor complex"/>
    <property type="evidence" value="ECO:0007669"/>
    <property type="project" value="TreeGrafter"/>
</dbReference>
<dbReference type="InterPro" id="IPR011009">
    <property type="entry name" value="Kinase-like_dom_sf"/>
</dbReference>
<evidence type="ECO:0000256" key="2">
    <source>
        <dbReference type="ARBA" id="ARBA00023180"/>
    </source>
</evidence>
<evidence type="ECO:0000259" key="7">
    <source>
        <dbReference type="PROSITE" id="PS50011"/>
    </source>
</evidence>
<dbReference type="GO" id="GO:0004714">
    <property type="term" value="F:transmembrane receptor protein tyrosine kinase activity"/>
    <property type="evidence" value="ECO:0007669"/>
    <property type="project" value="TreeGrafter"/>
</dbReference>
<comment type="subcellular location">
    <subcellularLocation>
        <location evidence="1">Membrane</location>
        <topology evidence="1">Single-pass type I membrane protein</topology>
    </subcellularLocation>
</comment>
<evidence type="ECO:0008006" key="12">
    <source>
        <dbReference type="Google" id="ProtNLM"/>
    </source>
</evidence>
<dbReference type="SMART" id="SM00181">
    <property type="entry name" value="EGF"/>
    <property type="match status" value="2"/>
</dbReference>
<accession>A0AAN9AZ23</accession>
<dbReference type="PROSITE" id="PS50026">
    <property type="entry name" value="EGF_3"/>
    <property type="match status" value="1"/>
</dbReference>
<keyword evidence="5" id="KW-1133">Transmembrane helix</keyword>
<dbReference type="InterPro" id="IPR001245">
    <property type="entry name" value="Ser-Thr/Tyr_kinase_cat_dom"/>
</dbReference>
<dbReference type="InterPro" id="IPR017441">
    <property type="entry name" value="Protein_kinase_ATP_BS"/>
</dbReference>
<dbReference type="PROSITE" id="PS00107">
    <property type="entry name" value="PROTEIN_KINASE_ATP"/>
    <property type="match status" value="1"/>
</dbReference>
<dbReference type="PROSITE" id="PS50853">
    <property type="entry name" value="FN3"/>
    <property type="match status" value="1"/>
</dbReference>
<dbReference type="PROSITE" id="PS50011">
    <property type="entry name" value="PROTEIN_KINASE_DOM"/>
    <property type="match status" value="1"/>
</dbReference>
<dbReference type="SMART" id="SM00060">
    <property type="entry name" value="FN3"/>
    <property type="match status" value="1"/>
</dbReference>
<dbReference type="GO" id="GO:0005524">
    <property type="term" value="F:ATP binding"/>
    <property type="evidence" value="ECO:0007669"/>
    <property type="project" value="UniProtKB-UniRule"/>
</dbReference>
<keyword evidence="3" id="KW-0245">EGF-like domain</keyword>
<dbReference type="InterPro" id="IPR050122">
    <property type="entry name" value="RTK"/>
</dbReference>
<dbReference type="Gene3D" id="2.60.40.10">
    <property type="entry name" value="Immunoglobulins"/>
    <property type="match status" value="1"/>
</dbReference>
<dbReference type="SUPFAM" id="SSF56112">
    <property type="entry name" value="Protein kinase-like (PK-like)"/>
    <property type="match status" value="1"/>
</dbReference>
<dbReference type="InterPro" id="IPR000742">
    <property type="entry name" value="EGF"/>
</dbReference>
<dbReference type="PROSITE" id="PS00022">
    <property type="entry name" value="EGF_1"/>
    <property type="match status" value="1"/>
</dbReference>
<dbReference type="GO" id="GO:0005886">
    <property type="term" value="C:plasma membrane"/>
    <property type="evidence" value="ECO:0007669"/>
    <property type="project" value="TreeGrafter"/>
</dbReference>
<keyword evidence="5" id="KW-0472">Membrane</keyword>
<feature type="domain" description="Fibronectin type-III" evidence="9">
    <location>
        <begin position="779"/>
        <end position="868"/>
    </location>
</feature>
<evidence type="ECO:0000259" key="9">
    <source>
        <dbReference type="PROSITE" id="PS50853"/>
    </source>
</evidence>
<evidence type="ECO:0000256" key="4">
    <source>
        <dbReference type="PROSITE-ProRule" id="PRU10141"/>
    </source>
</evidence>
<evidence type="ECO:0000256" key="6">
    <source>
        <dbReference type="SAM" id="SignalP"/>
    </source>
</evidence>
<sequence>MKCVCLLLLVVPLGIVFVSVEAWSGNTVTYRDCCYRYRRVCRYRWWGSCCSWKTIKEGYYCTKTRCRYGWTDTGGNQVCNKPVCWPSCKNGGTCVSPGRCNCPVQFTGYRCDSAQCSYLAPCYPGTCQNGDGCDCASGFQTTRGKQNYCLEIEDNVNTNLDMYQMQVRMSFWPRYKNPPMELHYIMADSTDMTYPQKDSFWTNRDRFNRLETTCSSQYFPPDLTGKPNFITGSTLGVVQGNIQVKLIKLDGTVSLDKFLSCEKSVSNLNPETEIFNCSVQDPNFDRLIEHRDRLEVTYRAKGGGYREVLNGNTNGRFNQSFTAVTRSKAVEFKFDLIAPVHCIENSPPCTSSNEMKSMLNVPDFTRSSRITISWDNWGDGDSGMYRYAWEVFKMTKGAGTEIEIHPDRALDPLINQEVLQADYAPQSYDLSGSGPGMYSVILEAGDLANNTKYVRRLVVYDPNPTITTDPAQRFYVTSANAAGNYTYQNDISAPITITWAKHFRNALHEENNLLGKVRPYPKELRDDTEENKFVFRKVIPYNTTKQDDWEGERTANEIPNRRGIVNFKIQYDKDSTGGVNQGPVPTKPWIEKTLTESYTIPYSVPERPGEGDTVTIWVKATDAMGTEKVEKRQVTFDSTQPDVRNGSIKFLMNVPVPGIHFSSMFEITAQDPQSGIAHVLWTFTRSNGSVLYQNTVPGARISSADCDSFECTCTPARDCFYHKQTFPLSNCEMIVEKESLDTEVITVTADVTNMAGLVKRVSMLKDDLTALNGTESYFPPQNISLKSLTADSCTITWSFPPSCFHRTGLWVLVNGETDKRAVHEDATEFAITGLEPATQYQIFMVTDYGDLKIQSDKTAFKFTTAEQEALTPGAIAGIVIGFIIIALLILMIIIFCLWKRGVIFQKEGTPVNKQLHRVSRAINTVRQTVRRDAFTNNAYKAEEDDIYMYGAMAFSTRQPWQLDDSSLTLMDHVGEGRFATIYKASWRHDGKQDIVAAKMLKAGFTEDDAMKMMAKINFSATQLEDHDNVVKFFGAVTDNQGWGPVLVMEYCEMGQMDKWLAARRSQVTEQIMENLFRFAVGIAKGMEYLASKKVTHSRLAARNILLTFTLDPKVAGFGPQHKQGDEEKATRVPAKWAAPEVLQDKPATEKSDVWSYGIVLWEIFSMGQVPYPNIHGSEVGARIKSGYRMEKPEFADDTHYDMMKDCWQFKQSKRPTFGTIRARLSQQYGAPGNRQSVDFYYDSKQLGDFD</sequence>
<dbReference type="CDD" id="cd00063">
    <property type="entry name" value="FN3"/>
    <property type="match status" value="1"/>
</dbReference>
<organism evidence="10 11">
    <name type="scientific">Littorina saxatilis</name>
    <dbReference type="NCBI Taxonomy" id="31220"/>
    <lineage>
        <taxon>Eukaryota</taxon>
        <taxon>Metazoa</taxon>
        <taxon>Spiralia</taxon>
        <taxon>Lophotrochozoa</taxon>
        <taxon>Mollusca</taxon>
        <taxon>Gastropoda</taxon>
        <taxon>Caenogastropoda</taxon>
        <taxon>Littorinimorpha</taxon>
        <taxon>Littorinoidea</taxon>
        <taxon>Littorinidae</taxon>
        <taxon>Littorina</taxon>
    </lineage>
</organism>
<dbReference type="FunFam" id="1.10.510.10:FF:001927">
    <property type="entry name" value="Receptor protein-tyrosine kinase"/>
    <property type="match status" value="1"/>
</dbReference>
<dbReference type="Gene3D" id="1.10.510.10">
    <property type="entry name" value="Transferase(Phosphotransferase) domain 1"/>
    <property type="match status" value="1"/>
</dbReference>
<proteinExistence type="predicted"/>
<dbReference type="CDD" id="cd00192">
    <property type="entry name" value="PTKc"/>
    <property type="match status" value="1"/>
</dbReference>
<keyword evidence="4" id="KW-0067">ATP-binding</keyword>
<dbReference type="SUPFAM" id="SSF57184">
    <property type="entry name" value="Growth factor receptor domain"/>
    <property type="match status" value="1"/>
</dbReference>
<feature type="transmembrane region" description="Helical" evidence="5">
    <location>
        <begin position="874"/>
        <end position="898"/>
    </location>
</feature>
<dbReference type="Proteomes" id="UP001374579">
    <property type="component" value="Unassembled WGS sequence"/>
</dbReference>
<comment type="caution">
    <text evidence="10">The sequence shown here is derived from an EMBL/GenBank/DDBJ whole genome shotgun (WGS) entry which is preliminary data.</text>
</comment>
<dbReference type="Pfam" id="PF07714">
    <property type="entry name" value="PK_Tyr_Ser-Thr"/>
    <property type="match status" value="1"/>
</dbReference>
<evidence type="ECO:0000313" key="11">
    <source>
        <dbReference type="Proteomes" id="UP001374579"/>
    </source>
</evidence>
<dbReference type="InterPro" id="IPR036116">
    <property type="entry name" value="FN3_sf"/>
</dbReference>
<keyword evidence="11" id="KW-1185">Reference proteome</keyword>
<evidence type="ECO:0000313" key="10">
    <source>
        <dbReference type="EMBL" id="KAK7095842.1"/>
    </source>
</evidence>
<dbReference type="InterPro" id="IPR009030">
    <property type="entry name" value="Growth_fac_rcpt_cys_sf"/>
</dbReference>
<dbReference type="PRINTS" id="PR00109">
    <property type="entry name" value="TYRKINASE"/>
</dbReference>
<feature type="signal peptide" evidence="6">
    <location>
        <begin position="1"/>
        <end position="22"/>
    </location>
</feature>
<reference evidence="10 11" key="1">
    <citation type="submission" date="2024-02" db="EMBL/GenBank/DDBJ databases">
        <title>Chromosome-scale genome assembly of the rough periwinkle Littorina saxatilis.</title>
        <authorList>
            <person name="De Jode A."/>
            <person name="Faria R."/>
            <person name="Formenti G."/>
            <person name="Sims Y."/>
            <person name="Smith T.P."/>
            <person name="Tracey A."/>
            <person name="Wood J.M.D."/>
            <person name="Zagrodzka Z.B."/>
            <person name="Johannesson K."/>
            <person name="Butlin R.K."/>
            <person name="Leder E.H."/>
        </authorList>
    </citation>
    <scope>NUCLEOTIDE SEQUENCE [LARGE SCALE GENOMIC DNA]</scope>
    <source>
        <strain evidence="10">Snail1</strain>
        <tissue evidence="10">Muscle</tissue>
    </source>
</reference>
<dbReference type="SUPFAM" id="SSF49265">
    <property type="entry name" value="Fibronectin type III"/>
    <property type="match status" value="1"/>
</dbReference>
<keyword evidence="5" id="KW-0812">Transmembrane</keyword>
<dbReference type="AlphaFoldDB" id="A0AAN9AZ23"/>
<feature type="disulfide bond" evidence="3">
    <location>
        <begin position="84"/>
        <end position="94"/>
    </location>
</feature>
<feature type="chain" id="PRO_5042950135" description="Receptor protein-tyrosine kinase" evidence="6">
    <location>
        <begin position="23"/>
        <end position="1250"/>
    </location>
</feature>
<dbReference type="GO" id="GO:0007169">
    <property type="term" value="P:cell surface receptor protein tyrosine kinase signaling pathway"/>
    <property type="evidence" value="ECO:0007669"/>
    <property type="project" value="TreeGrafter"/>
</dbReference>
<dbReference type="EMBL" id="JBAMIC010000014">
    <property type="protein sequence ID" value="KAK7095842.1"/>
    <property type="molecule type" value="Genomic_DNA"/>
</dbReference>
<protein>
    <recommendedName>
        <fullName evidence="12">Receptor protein-tyrosine kinase</fullName>
    </recommendedName>
</protein>
<dbReference type="CDD" id="cd00054">
    <property type="entry name" value="EGF_CA"/>
    <property type="match status" value="1"/>
</dbReference>
<dbReference type="PANTHER" id="PTHR24416:SF611">
    <property type="entry name" value="TYROSINE-PROTEIN KINASE TRANSMEMBRANE RECEPTOR ROR"/>
    <property type="match status" value="1"/>
</dbReference>
<dbReference type="InterPro" id="IPR003961">
    <property type="entry name" value="FN3_dom"/>
</dbReference>
<feature type="disulfide bond" evidence="3">
    <location>
        <begin position="102"/>
        <end position="111"/>
    </location>
</feature>
<keyword evidence="3" id="KW-1015">Disulfide bond</keyword>
<feature type="domain" description="EGF-like" evidence="8">
    <location>
        <begin position="80"/>
        <end position="112"/>
    </location>
</feature>